<dbReference type="Proteomes" id="UP000256424">
    <property type="component" value="Unassembled WGS sequence"/>
</dbReference>
<name>A0A3D8J5K8_9HELI</name>
<evidence type="ECO:0000256" key="4">
    <source>
        <dbReference type="ARBA" id="ARBA00022806"/>
    </source>
</evidence>
<dbReference type="AlphaFoldDB" id="A0A3D8J5K8"/>
<comment type="caution">
    <text evidence="8">The sequence shown here is derived from an EMBL/GenBank/DDBJ whole genome shotgun (WGS) entry which is preliminary data.</text>
</comment>
<evidence type="ECO:0008006" key="10">
    <source>
        <dbReference type="Google" id="ProtNLM"/>
    </source>
</evidence>
<comment type="similarity">
    <text evidence="1">Belongs to the DNA2/NAM7 helicase family.</text>
</comment>
<keyword evidence="5" id="KW-0067">ATP-binding</keyword>
<evidence type="ECO:0000259" key="7">
    <source>
        <dbReference type="Pfam" id="PF13087"/>
    </source>
</evidence>
<dbReference type="RefSeq" id="WP_104763750.1">
    <property type="nucleotide sequence ID" value="NZ_FZPM01000032.1"/>
</dbReference>
<feature type="domain" description="DNA2/NAM7 helicase-like C-terminal" evidence="7">
    <location>
        <begin position="151"/>
        <end position="338"/>
    </location>
</feature>
<dbReference type="GO" id="GO:0016787">
    <property type="term" value="F:hydrolase activity"/>
    <property type="evidence" value="ECO:0007669"/>
    <property type="project" value="UniProtKB-KW"/>
</dbReference>
<dbReference type="SUPFAM" id="SSF52540">
    <property type="entry name" value="P-loop containing nucleoside triphosphate hydrolases"/>
    <property type="match status" value="1"/>
</dbReference>
<dbReference type="GO" id="GO:0005524">
    <property type="term" value="F:ATP binding"/>
    <property type="evidence" value="ECO:0007669"/>
    <property type="project" value="UniProtKB-KW"/>
</dbReference>
<dbReference type="InterPro" id="IPR050534">
    <property type="entry name" value="Coronavir_polyprotein_1ab"/>
</dbReference>
<dbReference type="PANTHER" id="PTHR43788">
    <property type="entry name" value="DNA2/NAM7 HELICASE FAMILY MEMBER"/>
    <property type="match status" value="1"/>
</dbReference>
<protein>
    <recommendedName>
        <fullName evidence="10">DNA2/NAM7 helicase-like C-terminal domain-containing protein</fullName>
    </recommendedName>
</protein>
<dbReference type="PANTHER" id="PTHR43788:SF8">
    <property type="entry name" value="DNA-BINDING PROTEIN SMUBP-2"/>
    <property type="match status" value="1"/>
</dbReference>
<dbReference type="Pfam" id="PF13086">
    <property type="entry name" value="AAA_11"/>
    <property type="match status" value="1"/>
</dbReference>
<dbReference type="InterPro" id="IPR027417">
    <property type="entry name" value="P-loop_NTPase"/>
</dbReference>
<keyword evidence="3" id="KW-0378">Hydrolase</keyword>
<evidence type="ECO:0000313" key="9">
    <source>
        <dbReference type="Proteomes" id="UP000256424"/>
    </source>
</evidence>
<dbReference type="InterPro" id="IPR041679">
    <property type="entry name" value="DNA2/NAM7-like_C"/>
</dbReference>
<keyword evidence="9" id="KW-1185">Reference proteome</keyword>
<evidence type="ECO:0000259" key="6">
    <source>
        <dbReference type="Pfam" id="PF13086"/>
    </source>
</evidence>
<dbReference type="GO" id="GO:0043139">
    <property type="term" value="F:5'-3' DNA helicase activity"/>
    <property type="evidence" value="ECO:0007669"/>
    <property type="project" value="TreeGrafter"/>
</dbReference>
<dbReference type="EMBL" id="NXLW01000007">
    <property type="protein sequence ID" value="RDU72435.1"/>
    <property type="molecule type" value="Genomic_DNA"/>
</dbReference>
<evidence type="ECO:0000256" key="2">
    <source>
        <dbReference type="ARBA" id="ARBA00022741"/>
    </source>
</evidence>
<reference evidence="8 9" key="1">
    <citation type="submission" date="2018-04" db="EMBL/GenBank/DDBJ databases">
        <title>Novel Campyloabacter and Helicobacter Species and Strains.</title>
        <authorList>
            <person name="Mannion A.J."/>
            <person name="Shen Z."/>
            <person name="Fox J.G."/>
        </authorList>
    </citation>
    <scope>NUCLEOTIDE SEQUENCE [LARGE SCALE GENOMIC DNA]</scope>
    <source>
        <strain evidence="8 9">MIT 97-5075</strain>
    </source>
</reference>
<proteinExistence type="inferred from homology"/>
<keyword evidence="4" id="KW-0347">Helicase</keyword>
<dbReference type="CDD" id="cd18808">
    <property type="entry name" value="SF1_C_Upf1"/>
    <property type="match status" value="1"/>
</dbReference>
<feature type="domain" description="DNA2/NAM7 helicase helicase" evidence="6">
    <location>
        <begin position="20"/>
        <end position="124"/>
    </location>
</feature>
<dbReference type="OrthoDB" id="5329786at2"/>
<dbReference type="Pfam" id="PF13087">
    <property type="entry name" value="AAA_12"/>
    <property type="match status" value="1"/>
</dbReference>
<dbReference type="InterPro" id="IPR047187">
    <property type="entry name" value="SF1_C_Upf1"/>
</dbReference>
<evidence type="ECO:0000313" key="8">
    <source>
        <dbReference type="EMBL" id="RDU72435.1"/>
    </source>
</evidence>
<gene>
    <name evidence="8" type="ORF">CQA66_05095</name>
</gene>
<dbReference type="Gene3D" id="3.40.50.300">
    <property type="entry name" value="P-loop containing nucleotide triphosphate hydrolases"/>
    <property type="match status" value="2"/>
</dbReference>
<evidence type="ECO:0000256" key="5">
    <source>
        <dbReference type="ARBA" id="ARBA00022840"/>
    </source>
</evidence>
<accession>A0A3D8J5K8</accession>
<sequence length="374" mass="43181">MLDTLIKDTIQRIRGNSTDKPELKQIQQEFLQTLQTLSQKISETNSQNEKTVDSELAERFLKHIRVFFGTLIGISSYKDFKGMQYDLAIVDEAGRAFLSELLVPLIKARKIILVGDHKQLAPIAKDEVVPFLSKQDTTKEQVIESFFGRFYERMKEAGKENLYHFLNTNYRAHSDICRLYNEAFYGGELRTPETLKREHGLSYSSNIILLSTSKLSNKDAKQDKSIEGWYNLYHIEIIQKELEKIHKELQERGLEKSIGIITPYRLQAKKLRECLKEFRGKVDIGTVDSFQGSDRDIIIYDSVRSGNKGQNITFISDEKRLNVSLSRAKELLIIVGDADFLYFAKTEGNNPFKNILEIIDKDKAKNVIELKDRR</sequence>
<evidence type="ECO:0000256" key="1">
    <source>
        <dbReference type="ARBA" id="ARBA00007913"/>
    </source>
</evidence>
<organism evidence="8 9">
    <name type="scientific">Helicobacter aurati</name>
    <dbReference type="NCBI Taxonomy" id="137778"/>
    <lineage>
        <taxon>Bacteria</taxon>
        <taxon>Pseudomonadati</taxon>
        <taxon>Campylobacterota</taxon>
        <taxon>Epsilonproteobacteria</taxon>
        <taxon>Campylobacterales</taxon>
        <taxon>Helicobacteraceae</taxon>
        <taxon>Helicobacter</taxon>
    </lineage>
</organism>
<dbReference type="InterPro" id="IPR041677">
    <property type="entry name" value="DNA2/NAM7_AAA_11"/>
</dbReference>
<evidence type="ECO:0000256" key="3">
    <source>
        <dbReference type="ARBA" id="ARBA00022801"/>
    </source>
</evidence>
<keyword evidence="2" id="KW-0547">Nucleotide-binding</keyword>